<dbReference type="InterPro" id="IPR019734">
    <property type="entry name" value="TPR_rpt"/>
</dbReference>
<feature type="binding site" evidence="6">
    <location>
        <position position="140"/>
    </location>
    <ligand>
        <name>ATP</name>
        <dbReference type="ChEBI" id="CHEBI:30616"/>
    </ligand>
</feature>
<feature type="domain" description="Protein kinase" evidence="8">
    <location>
        <begin position="111"/>
        <end position="360"/>
    </location>
</feature>
<dbReference type="SUPFAM" id="SSF56112">
    <property type="entry name" value="Protein kinase-like (PK-like)"/>
    <property type="match status" value="1"/>
</dbReference>
<keyword evidence="4 6" id="KW-0067">ATP-binding</keyword>
<keyword evidence="1" id="KW-0677">Repeat</keyword>
<feature type="region of interest" description="Disordered" evidence="7">
    <location>
        <begin position="1041"/>
        <end position="1061"/>
    </location>
</feature>
<evidence type="ECO:0000256" key="2">
    <source>
        <dbReference type="ARBA" id="ARBA00022741"/>
    </source>
</evidence>
<dbReference type="InterPro" id="IPR011990">
    <property type="entry name" value="TPR-like_helical_dom_sf"/>
</dbReference>
<dbReference type="PROSITE" id="PS00107">
    <property type="entry name" value="PROTEIN_KINASE_ATP"/>
    <property type="match status" value="1"/>
</dbReference>
<feature type="compositionally biased region" description="Low complexity" evidence="7">
    <location>
        <begin position="1045"/>
        <end position="1061"/>
    </location>
</feature>
<dbReference type="InterPro" id="IPR011009">
    <property type="entry name" value="Kinase-like_dom_sf"/>
</dbReference>
<keyword evidence="10" id="KW-1185">Reference proteome</keyword>
<dbReference type="InterPro" id="IPR017441">
    <property type="entry name" value="Protein_kinase_ATP_BS"/>
</dbReference>
<sequence length="1061" mass="115148">MDATRPATLPERGPGGLSRDETSVSASGGGNFLRRGRMDCPDLETWRAWSLGTLPARTLRELASHREGCARCRHLGPGPGAATADDVSAATGEGLRPVSRPLMRGTSVGRYVVLEPVGSGGMGVVYAAYDPKLDRKVALKLVRMDADVPGAARQQRLLQEAQALARLSHPNVVSVHDAGSYLRDQVFLAMEFVDGGTLRDWLKDGPRAWRDTVQVFLQAGRGLAAAHAAGLVHRDFKPDNVLLGRDGRARVTDFGLALLPAEVEREGAGGAPVVGTRGYQAPEVLAGRPADARADQFSFCVALYEALHGRRPFDEGFDAPPAPSSALRLPARVRRVLRRGLSLEPRERYPSLDALLQELTRDASATHARRLGLGALALAVLTGVGLFPYKRWREERMCAESASLAGLWDDARRDAAARAFTALGRPFALEAWKRAGPLLDTYARAWAAQTRDNCEATRVRATQPEEDYHLRDTCLQRRRDELRALGELLAQADDEVAGKVMQAVQSLSPITQCGPGAAGAPAAVQEPGESAPALWAQVARARVLRAAGRYTQGIALAKDAAERAAPDSPLQAEALLWLGVLWSAGGDARAAEKSLDEALLAATRSRQRELEAWAWIHLINAVGVQQGRIEDGQRYARHADAVLESLGRPARLEMALSMFLGQLSWRAGKPVEALRYLERTLALQEKELGPEHVDLALTLNTMAVVQLGQTRLAEARKTSERALALRERLLGPEHPDVGASLHVLGATVRQMDELPTALALTQRALGLRERALGPDHPEVAASANNAAIILTELGRLEESRPLLLRTLSIRERVQGPEHPETGTALNGLGVLAFLQHDNQEALRYFQRSLAIKEKSLGKEHLSVALAVCNIAIVLHRLGRDQEALAWHQRALDLRLKAFGERHDDVAYSLAERGEVYRALGRLPEAWDDYARALRIYRALGREKVSTMAAPLRGMAEVHLARGHGPEAVALFEEALKLLESIPATAQDLAEARFALARGRYATGRRAEALAGAHQARAELESVGESGQHSLAQVRAWLARHERRTAAPGPAATARSGGEARR</sequence>
<organism evidence="9 10">
    <name type="scientific">Archangium minus</name>
    <dbReference type="NCBI Taxonomy" id="83450"/>
    <lineage>
        <taxon>Bacteria</taxon>
        <taxon>Pseudomonadati</taxon>
        <taxon>Myxococcota</taxon>
        <taxon>Myxococcia</taxon>
        <taxon>Myxococcales</taxon>
        <taxon>Cystobacterineae</taxon>
        <taxon>Archangiaceae</taxon>
        <taxon>Archangium</taxon>
    </lineage>
</organism>
<dbReference type="SUPFAM" id="SSF48452">
    <property type="entry name" value="TPR-like"/>
    <property type="match status" value="4"/>
</dbReference>
<accession>A0ABY9WUC7</accession>
<dbReference type="Pfam" id="PF13432">
    <property type="entry name" value="TPR_16"/>
    <property type="match status" value="1"/>
</dbReference>
<evidence type="ECO:0000259" key="8">
    <source>
        <dbReference type="PROSITE" id="PS50011"/>
    </source>
</evidence>
<evidence type="ECO:0000313" key="10">
    <source>
        <dbReference type="Proteomes" id="UP001611383"/>
    </source>
</evidence>
<dbReference type="PANTHER" id="PTHR45641:SF19">
    <property type="entry name" value="NEPHROCYSTIN-3"/>
    <property type="match status" value="1"/>
</dbReference>
<evidence type="ECO:0000256" key="6">
    <source>
        <dbReference type="PROSITE-ProRule" id="PRU10141"/>
    </source>
</evidence>
<dbReference type="SMART" id="SM00028">
    <property type="entry name" value="TPR"/>
    <property type="match status" value="9"/>
</dbReference>
<dbReference type="PANTHER" id="PTHR45641">
    <property type="entry name" value="TETRATRICOPEPTIDE REPEAT PROTEIN (AFU_ORTHOLOGUE AFUA_6G03870)"/>
    <property type="match status" value="1"/>
</dbReference>
<dbReference type="InterPro" id="IPR008271">
    <property type="entry name" value="Ser/Thr_kinase_AS"/>
</dbReference>
<dbReference type="Proteomes" id="UP001611383">
    <property type="component" value="Chromosome"/>
</dbReference>
<dbReference type="Gene3D" id="3.30.200.20">
    <property type="entry name" value="Phosphorylase Kinase, domain 1"/>
    <property type="match status" value="1"/>
</dbReference>
<evidence type="ECO:0000256" key="7">
    <source>
        <dbReference type="SAM" id="MobiDB-lite"/>
    </source>
</evidence>
<reference evidence="9 10" key="1">
    <citation type="submission" date="2019-08" db="EMBL/GenBank/DDBJ databases">
        <title>Archangium and Cystobacter genomes.</title>
        <authorList>
            <person name="Chen I.-C.K."/>
            <person name="Wielgoss S."/>
        </authorList>
    </citation>
    <scope>NUCLEOTIDE SEQUENCE [LARGE SCALE GENOMIC DNA]</scope>
    <source>
        <strain evidence="9 10">Cbm 6</strain>
    </source>
</reference>
<keyword evidence="2 6" id="KW-0547">Nucleotide-binding</keyword>
<dbReference type="Gene3D" id="1.10.510.10">
    <property type="entry name" value="Transferase(Phosphotransferase) domain 1"/>
    <property type="match status" value="1"/>
</dbReference>
<proteinExistence type="predicted"/>
<dbReference type="EMBL" id="CP043494">
    <property type="protein sequence ID" value="WNG47253.1"/>
    <property type="molecule type" value="Genomic_DNA"/>
</dbReference>
<dbReference type="InterPro" id="IPR000719">
    <property type="entry name" value="Prot_kinase_dom"/>
</dbReference>
<dbReference type="Pfam" id="PF13424">
    <property type="entry name" value="TPR_12"/>
    <property type="match status" value="3"/>
</dbReference>
<evidence type="ECO:0000256" key="3">
    <source>
        <dbReference type="ARBA" id="ARBA00022803"/>
    </source>
</evidence>
<feature type="region of interest" description="Disordered" evidence="7">
    <location>
        <begin position="1"/>
        <end position="34"/>
    </location>
</feature>
<evidence type="ECO:0000256" key="4">
    <source>
        <dbReference type="ARBA" id="ARBA00022840"/>
    </source>
</evidence>
<evidence type="ECO:0000313" key="9">
    <source>
        <dbReference type="EMBL" id="WNG47253.1"/>
    </source>
</evidence>
<evidence type="ECO:0000256" key="5">
    <source>
        <dbReference type="PROSITE-ProRule" id="PRU00339"/>
    </source>
</evidence>
<dbReference type="PROSITE" id="PS50011">
    <property type="entry name" value="PROTEIN_KINASE_DOM"/>
    <property type="match status" value="1"/>
</dbReference>
<gene>
    <name evidence="9" type="ORF">F0U60_26340</name>
</gene>
<dbReference type="Pfam" id="PF00069">
    <property type="entry name" value="Pkinase"/>
    <property type="match status" value="1"/>
</dbReference>
<dbReference type="Pfam" id="PF13374">
    <property type="entry name" value="TPR_10"/>
    <property type="match status" value="1"/>
</dbReference>
<protein>
    <submittedName>
        <fullName evidence="9">Tetratricopeptide repeat protein</fullName>
    </submittedName>
</protein>
<dbReference type="CDD" id="cd14014">
    <property type="entry name" value="STKc_PknB_like"/>
    <property type="match status" value="1"/>
</dbReference>
<keyword evidence="3 5" id="KW-0802">TPR repeat</keyword>
<name>A0ABY9WUC7_9BACT</name>
<feature type="repeat" description="TPR" evidence="5">
    <location>
        <begin position="822"/>
        <end position="855"/>
    </location>
</feature>
<evidence type="ECO:0000256" key="1">
    <source>
        <dbReference type="ARBA" id="ARBA00022737"/>
    </source>
</evidence>
<dbReference type="PROSITE" id="PS00108">
    <property type="entry name" value="PROTEIN_KINASE_ST"/>
    <property type="match status" value="1"/>
</dbReference>
<dbReference type="PROSITE" id="PS50005">
    <property type="entry name" value="TPR"/>
    <property type="match status" value="1"/>
</dbReference>
<dbReference type="Gene3D" id="1.25.40.10">
    <property type="entry name" value="Tetratricopeptide repeat domain"/>
    <property type="match status" value="3"/>
</dbReference>